<organism evidence="1 2">
    <name type="scientific">Lojkania enalia</name>
    <dbReference type="NCBI Taxonomy" id="147567"/>
    <lineage>
        <taxon>Eukaryota</taxon>
        <taxon>Fungi</taxon>
        <taxon>Dikarya</taxon>
        <taxon>Ascomycota</taxon>
        <taxon>Pezizomycotina</taxon>
        <taxon>Dothideomycetes</taxon>
        <taxon>Pleosporomycetidae</taxon>
        <taxon>Pleosporales</taxon>
        <taxon>Pleosporales incertae sedis</taxon>
        <taxon>Lojkania</taxon>
    </lineage>
</organism>
<name>A0A9P4K0S4_9PLEO</name>
<gene>
    <name evidence="1" type="ORF">CC78DRAFT_106137</name>
</gene>
<proteinExistence type="predicted"/>
<evidence type="ECO:0000313" key="1">
    <source>
        <dbReference type="EMBL" id="KAF2258588.1"/>
    </source>
</evidence>
<dbReference type="AlphaFoldDB" id="A0A9P4K0S4"/>
<evidence type="ECO:0000313" key="2">
    <source>
        <dbReference type="Proteomes" id="UP000800093"/>
    </source>
</evidence>
<reference evidence="2" key="1">
    <citation type="journal article" date="2020" name="Stud. Mycol.">
        <title>101 Dothideomycetes genomes: A test case for predicting lifestyles and emergence of pathogens.</title>
        <authorList>
            <person name="Haridas S."/>
            <person name="Albert R."/>
            <person name="Binder M."/>
            <person name="Bloem J."/>
            <person name="LaButti K."/>
            <person name="Salamov A."/>
            <person name="Andreopoulos B."/>
            <person name="Baker S."/>
            <person name="Barry K."/>
            <person name="Bills G."/>
            <person name="Bluhm B."/>
            <person name="Cannon C."/>
            <person name="Castanera R."/>
            <person name="Culley D."/>
            <person name="Daum C."/>
            <person name="Ezra D."/>
            <person name="Gonzalez J."/>
            <person name="Henrissat B."/>
            <person name="Kuo A."/>
            <person name="Liang C."/>
            <person name="Lipzen A."/>
            <person name="Lutzoni F."/>
            <person name="Magnuson J."/>
            <person name="Mondo S."/>
            <person name="Nolan M."/>
            <person name="Ohm R."/>
            <person name="Pangilinan J."/>
            <person name="Park H.-J."/>
            <person name="Ramirez L."/>
            <person name="Alfaro M."/>
            <person name="Sun H."/>
            <person name="Tritt A."/>
            <person name="Yoshinaga Y."/>
            <person name="Zwiers L.-H."/>
            <person name="Turgeon B."/>
            <person name="Goodwin S."/>
            <person name="Spatafora J."/>
            <person name="Crous P."/>
            <person name="Grigoriev I."/>
        </authorList>
    </citation>
    <scope>NUCLEOTIDE SEQUENCE [LARGE SCALE GENOMIC DNA]</scope>
    <source>
        <strain evidence="2">CBS 304.66</strain>
    </source>
</reference>
<sequence>MTAVRAVIENNPLQTSGPSATDLPVSLDHLFSDSLALGKINFELVTDNAWENAPANRSLQDADPSESVFGFCVFTFPPEIYVSFNKRDSSRWEPFNCYNEEKEHTIHVIYYDYSEDSTNGRGMIH</sequence>
<protein>
    <submittedName>
        <fullName evidence="1">Uncharacterized protein</fullName>
    </submittedName>
</protein>
<comment type="caution">
    <text evidence="1">The sequence shown here is derived from an EMBL/GenBank/DDBJ whole genome shotgun (WGS) entry which is preliminary data.</text>
</comment>
<keyword evidence="2" id="KW-1185">Reference proteome</keyword>
<dbReference type="Proteomes" id="UP000800093">
    <property type="component" value="Unassembled WGS sequence"/>
</dbReference>
<accession>A0A9P4K0S4</accession>
<dbReference type="EMBL" id="ML986755">
    <property type="protein sequence ID" value="KAF2258588.1"/>
    <property type="molecule type" value="Genomic_DNA"/>
</dbReference>